<dbReference type="InterPro" id="IPR015946">
    <property type="entry name" value="KH_dom-like_a/b"/>
</dbReference>
<sequence>MATYTGNTVEEAIERGLKREGIPRESAHIEIEQRESNGIMGFGRKRARVSIEPIRADTIRRANRMATRNVDQSDLEVEHAESAMEATLRLNKVIKAVREAGIQDDENLSEEERKEKIEEITAASKFIPVEDISAETVVNVAEKKKGPQISHDELASKIVEYLNVIVDGMDIQAEISYEETQEGLSFNMNSNHDALLIGKHGKILESLEVLAKALASVLTSERVNVSVNVGEYHEKRERYLISLAKRAADRVISTGEAVYISDLPAHERKIIHNTLSDYPEIDSHSEGQGTKRFIVVQLEDNETSEEH</sequence>
<name>A0A841C5T9_9LACT</name>
<comment type="similarity">
    <text evidence="6">Belongs to the KhpB RNA-binding protein family.</text>
</comment>
<protein>
    <recommendedName>
        <fullName evidence="6">RNA-binding protein KhpB</fullName>
    </recommendedName>
    <alternativeName>
        <fullName evidence="6">RNA-binding protein EloR</fullName>
    </alternativeName>
</protein>
<keyword evidence="4 6" id="KW-0143">Chaperone</keyword>
<evidence type="ECO:0000256" key="1">
    <source>
        <dbReference type="ARBA" id="ARBA00022490"/>
    </source>
</evidence>
<dbReference type="NCBIfam" id="NF041568">
    <property type="entry name" value="Jag_EloR"/>
    <property type="match status" value="1"/>
</dbReference>
<dbReference type="CDD" id="cd02644">
    <property type="entry name" value="R3H_jag"/>
    <property type="match status" value="1"/>
</dbReference>
<dbReference type="SMART" id="SM01245">
    <property type="entry name" value="Jag_N"/>
    <property type="match status" value="1"/>
</dbReference>
<proteinExistence type="inferred from homology"/>
<comment type="caution">
    <text evidence="8">The sequence shown here is derived from an EMBL/GenBank/DDBJ whole genome shotgun (WGS) entry which is preliminary data.</text>
</comment>
<evidence type="ECO:0000313" key="9">
    <source>
        <dbReference type="Proteomes" id="UP000562464"/>
    </source>
</evidence>
<dbReference type="GO" id="GO:0005737">
    <property type="term" value="C:cytoplasm"/>
    <property type="evidence" value="ECO:0007669"/>
    <property type="project" value="UniProtKB-SubCell"/>
</dbReference>
<dbReference type="InterPro" id="IPR036867">
    <property type="entry name" value="R3H_dom_sf"/>
</dbReference>
<dbReference type="Pfam" id="PF14804">
    <property type="entry name" value="Jag_N"/>
    <property type="match status" value="1"/>
</dbReference>
<dbReference type="GO" id="GO:0071555">
    <property type="term" value="P:cell wall organization"/>
    <property type="evidence" value="ECO:0007669"/>
    <property type="project" value="UniProtKB-KW"/>
</dbReference>
<accession>A0A841C5T9</accession>
<dbReference type="Proteomes" id="UP000562464">
    <property type="component" value="Unassembled WGS sequence"/>
</dbReference>
<keyword evidence="9" id="KW-1185">Reference proteome</keyword>
<comment type="caution">
    <text evidence="6">Lacks conserved residue(s) required for the propagation of feature annotation.</text>
</comment>
<dbReference type="Gene3D" id="3.30.300.20">
    <property type="match status" value="1"/>
</dbReference>
<dbReference type="Pfam" id="PF13083">
    <property type="entry name" value="KH_KhpA-B"/>
    <property type="match status" value="1"/>
</dbReference>
<evidence type="ECO:0000313" key="8">
    <source>
        <dbReference type="EMBL" id="MBB5887815.1"/>
    </source>
</evidence>
<evidence type="ECO:0000256" key="3">
    <source>
        <dbReference type="ARBA" id="ARBA00022960"/>
    </source>
</evidence>
<dbReference type="InterPro" id="IPR032782">
    <property type="entry name" value="KhpB_N"/>
</dbReference>
<evidence type="ECO:0000256" key="4">
    <source>
        <dbReference type="ARBA" id="ARBA00023186"/>
    </source>
</evidence>
<dbReference type="SMART" id="SM00393">
    <property type="entry name" value="R3H"/>
    <property type="match status" value="1"/>
</dbReference>
<evidence type="ECO:0000256" key="5">
    <source>
        <dbReference type="ARBA" id="ARBA00023316"/>
    </source>
</evidence>
<comment type="domain">
    <text evidence="6">Has an N-terminal Jag-N domain and 2 RNA-binding domains (KH and R3H).</text>
</comment>
<dbReference type="HAMAP" id="MF_00867">
    <property type="entry name" value="KhpB"/>
    <property type="match status" value="1"/>
</dbReference>
<keyword evidence="2 6" id="KW-0694">RNA-binding</keyword>
<evidence type="ECO:0000259" key="7">
    <source>
        <dbReference type="PROSITE" id="PS51061"/>
    </source>
</evidence>
<dbReference type="GO" id="GO:0009252">
    <property type="term" value="P:peptidoglycan biosynthetic process"/>
    <property type="evidence" value="ECO:0007669"/>
    <property type="project" value="UniProtKB-UniRule"/>
</dbReference>
<dbReference type="PROSITE" id="PS51061">
    <property type="entry name" value="R3H"/>
    <property type="match status" value="1"/>
</dbReference>
<reference evidence="8 9" key="1">
    <citation type="submission" date="2020-08" db="EMBL/GenBank/DDBJ databases">
        <title>Genomic Encyclopedia of Type Strains, Phase IV (KMG-IV): sequencing the most valuable type-strain genomes for metagenomic binning, comparative biology and taxonomic classification.</title>
        <authorList>
            <person name="Goeker M."/>
        </authorList>
    </citation>
    <scope>NUCLEOTIDE SEQUENCE [LARGE SCALE GENOMIC DNA]</scope>
    <source>
        <strain evidence="8 9">DSM 14925</strain>
    </source>
</reference>
<dbReference type="PANTHER" id="PTHR35800">
    <property type="entry name" value="PROTEIN JAG"/>
    <property type="match status" value="1"/>
</dbReference>
<keyword evidence="3 6" id="KW-0133">Cell shape</keyword>
<dbReference type="AlphaFoldDB" id="A0A841C5T9"/>
<dbReference type="Pfam" id="PF01424">
    <property type="entry name" value="R3H"/>
    <property type="match status" value="1"/>
</dbReference>
<evidence type="ECO:0000256" key="2">
    <source>
        <dbReference type="ARBA" id="ARBA00022884"/>
    </source>
</evidence>
<dbReference type="InterPro" id="IPR039247">
    <property type="entry name" value="KhpB"/>
</dbReference>
<organism evidence="8 9">
    <name type="scientific">Lactovum miscens</name>
    <dbReference type="NCBI Taxonomy" id="190387"/>
    <lineage>
        <taxon>Bacteria</taxon>
        <taxon>Bacillati</taxon>
        <taxon>Bacillota</taxon>
        <taxon>Bacilli</taxon>
        <taxon>Lactobacillales</taxon>
        <taxon>Streptococcaceae</taxon>
        <taxon>Lactovum</taxon>
    </lineage>
</organism>
<dbReference type="GO" id="GO:0003723">
    <property type="term" value="F:RNA binding"/>
    <property type="evidence" value="ECO:0007669"/>
    <property type="project" value="UniProtKB-UniRule"/>
</dbReference>
<dbReference type="SUPFAM" id="SSF82708">
    <property type="entry name" value="R3H domain"/>
    <property type="match status" value="1"/>
</dbReference>
<dbReference type="InterPro" id="IPR034079">
    <property type="entry name" value="R3H_KhpB"/>
</dbReference>
<feature type="domain" description="R3H" evidence="7">
    <location>
        <begin position="234"/>
        <end position="300"/>
    </location>
</feature>
<dbReference type="GO" id="GO:0008360">
    <property type="term" value="P:regulation of cell shape"/>
    <property type="evidence" value="ECO:0007669"/>
    <property type="project" value="UniProtKB-KW"/>
</dbReference>
<dbReference type="InterPro" id="IPR038247">
    <property type="entry name" value="Jag_N_dom_sf"/>
</dbReference>
<comment type="function">
    <text evidence="6">A probable RNA chaperone. Forms a complex with KhpA which binds to cellular RNA and controls its expression. Plays a role in peptidoglycan (PG) homeostasis and cell length regulation.</text>
</comment>
<dbReference type="Gene3D" id="3.30.1370.50">
    <property type="entry name" value="R3H-like domain"/>
    <property type="match status" value="1"/>
</dbReference>
<dbReference type="EMBL" id="JACHHV010000008">
    <property type="protein sequence ID" value="MBB5887815.1"/>
    <property type="molecule type" value="Genomic_DNA"/>
</dbReference>
<dbReference type="Gene3D" id="3.30.30.80">
    <property type="entry name" value="probable RNA-binding protein from clostridium symbiosum atcc 14940"/>
    <property type="match status" value="1"/>
</dbReference>
<evidence type="ECO:0000256" key="6">
    <source>
        <dbReference type="HAMAP-Rule" id="MF_00867"/>
    </source>
</evidence>
<comment type="subcellular location">
    <subcellularLocation>
        <location evidence="6">Cytoplasm</location>
    </subcellularLocation>
</comment>
<dbReference type="PANTHER" id="PTHR35800:SF1">
    <property type="entry name" value="RNA-BINDING PROTEIN KHPB"/>
    <property type="match status" value="1"/>
</dbReference>
<keyword evidence="1 6" id="KW-0963">Cytoplasm</keyword>
<dbReference type="RefSeq" id="WP_183539315.1">
    <property type="nucleotide sequence ID" value="NZ_JACHHV010000008.1"/>
</dbReference>
<gene>
    <name evidence="6" type="primary">khpB</name>
    <name evidence="6" type="synonym">eloR</name>
    <name evidence="8" type="ORF">HNQ37_000692</name>
</gene>
<comment type="subunit">
    <text evidence="6">Forms a complex with KhpA.</text>
</comment>
<dbReference type="InterPro" id="IPR001374">
    <property type="entry name" value="R3H_dom"/>
</dbReference>
<keyword evidence="5 6" id="KW-0961">Cell wall biogenesis/degradation</keyword>